<feature type="domain" description="G-protein coupled receptors family 1 profile" evidence="11">
    <location>
        <begin position="72"/>
        <end position="291"/>
    </location>
</feature>
<dbReference type="InterPro" id="IPR017452">
    <property type="entry name" value="GPCR_Rhodpsn_7TM"/>
</dbReference>
<evidence type="ECO:0000256" key="7">
    <source>
        <dbReference type="ARBA" id="ARBA00023224"/>
    </source>
</evidence>
<feature type="region of interest" description="Disordered" evidence="9">
    <location>
        <begin position="463"/>
        <end position="483"/>
    </location>
</feature>
<keyword evidence="4 8" id="KW-0297">G-protein coupled receptor</keyword>
<evidence type="ECO:0000313" key="13">
    <source>
        <dbReference type="WBParaSite" id="scf7180000421482.g7038"/>
    </source>
</evidence>
<evidence type="ECO:0000256" key="5">
    <source>
        <dbReference type="ARBA" id="ARBA00023136"/>
    </source>
</evidence>
<reference evidence="13" key="1">
    <citation type="submission" date="2022-11" db="UniProtKB">
        <authorList>
            <consortium name="WormBaseParasite"/>
        </authorList>
    </citation>
    <scope>IDENTIFICATION</scope>
</reference>
<dbReference type="WBParaSite" id="scf7180000421482.g7038">
    <property type="protein sequence ID" value="scf7180000421482.g7038"/>
    <property type="gene ID" value="scf7180000421482.g7038"/>
</dbReference>
<evidence type="ECO:0000256" key="4">
    <source>
        <dbReference type="ARBA" id="ARBA00023040"/>
    </source>
</evidence>
<evidence type="ECO:0000256" key="2">
    <source>
        <dbReference type="ARBA" id="ARBA00022692"/>
    </source>
</evidence>
<dbReference type="SUPFAM" id="SSF81321">
    <property type="entry name" value="Family A G protein-coupled receptor-like"/>
    <property type="match status" value="1"/>
</dbReference>
<dbReference type="PANTHER" id="PTHR10489">
    <property type="entry name" value="CELL ADHESION MOLECULE"/>
    <property type="match status" value="1"/>
</dbReference>
<accession>A0A915NZG2</accession>
<feature type="transmembrane region" description="Helical" evidence="10">
    <location>
        <begin position="104"/>
        <end position="129"/>
    </location>
</feature>
<evidence type="ECO:0000256" key="10">
    <source>
        <dbReference type="SAM" id="Phobius"/>
    </source>
</evidence>
<dbReference type="AlphaFoldDB" id="A0A915NZG2"/>
<dbReference type="PRINTS" id="PR00237">
    <property type="entry name" value="GPCRRHODOPSN"/>
</dbReference>
<dbReference type="PROSITE" id="PS50262">
    <property type="entry name" value="G_PROTEIN_RECEP_F1_2"/>
    <property type="match status" value="1"/>
</dbReference>
<feature type="transmembrane region" description="Helical" evidence="10">
    <location>
        <begin position="56"/>
        <end position="84"/>
    </location>
</feature>
<evidence type="ECO:0000256" key="1">
    <source>
        <dbReference type="ARBA" id="ARBA00004141"/>
    </source>
</evidence>
<keyword evidence="12" id="KW-1185">Reference proteome</keyword>
<evidence type="ECO:0000256" key="6">
    <source>
        <dbReference type="ARBA" id="ARBA00023170"/>
    </source>
</evidence>
<organism evidence="12 13">
    <name type="scientific">Meloidogyne floridensis</name>
    <dbReference type="NCBI Taxonomy" id="298350"/>
    <lineage>
        <taxon>Eukaryota</taxon>
        <taxon>Metazoa</taxon>
        <taxon>Ecdysozoa</taxon>
        <taxon>Nematoda</taxon>
        <taxon>Chromadorea</taxon>
        <taxon>Rhabditida</taxon>
        <taxon>Tylenchina</taxon>
        <taxon>Tylenchomorpha</taxon>
        <taxon>Tylenchoidea</taxon>
        <taxon>Meloidogynidae</taxon>
        <taxon>Meloidogyninae</taxon>
        <taxon>Meloidogyne</taxon>
    </lineage>
</organism>
<dbReference type="InterPro" id="IPR050119">
    <property type="entry name" value="CCR1-9-like"/>
</dbReference>
<dbReference type="InterPro" id="IPR000276">
    <property type="entry name" value="GPCR_Rhodpsn"/>
</dbReference>
<dbReference type="GO" id="GO:0004930">
    <property type="term" value="F:G protein-coupled receptor activity"/>
    <property type="evidence" value="ECO:0007669"/>
    <property type="project" value="UniProtKB-KW"/>
</dbReference>
<keyword evidence="2 8" id="KW-0812">Transmembrane</keyword>
<dbReference type="PROSITE" id="PS00237">
    <property type="entry name" value="G_PROTEIN_RECEP_F1_1"/>
    <property type="match status" value="1"/>
</dbReference>
<dbReference type="Gene3D" id="1.20.1070.10">
    <property type="entry name" value="Rhodopsin 7-helix transmembrane proteins"/>
    <property type="match status" value="1"/>
</dbReference>
<comment type="similarity">
    <text evidence="8">Belongs to the G-protein coupled receptor 1 family.</text>
</comment>
<evidence type="ECO:0000313" key="12">
    <source>
        <dbReference type="Proteomes" id="UP000887560"/>
    </source>
</evidence>
<dbReference type="GO" id="GO:0016020">
    <property type="term" value="C:membrane"/>
    <property type="evidence" value="ECO:0007669"/>
    <property type="project" value="UniProtKB-SubCell"/>
</dbReference>
<dbReference type="Proteomes" id="UP000887560">
    <property type="component" value="Unplaced"/>
</dbReference>
<protein>
    <submittedName>
        <fullName evidence="13">G-protein coupled receptors family 1 profile domain-containing protein</fullName>
    </submittedName>
</protein>
<keyword evidence="3 10" id="KW-1133">Transmembrane helix</keyword>
<evidence type="ECO:0000256" key="9">
    <source>
        <dbReference type="SAM" id="MobiDB-lite"/>
    </source>
</evidence>
<keyword evidence="7 8" id="KW-0807">Transducer</keyword>
<name>A0A915NZG2_9BILA</name>
<proteinExistence type="inferred from homology"/>
<feature type="transmembrane region" description="Helical" evidence="10">
    <location>
        <begin position="268"/>
        <end position="289"/>
    </location>
</feature>
<dbReference type="PANTHER" id="PTHR10489:SF932">
    <property type="entry name" value="G-PROTEIN COUPLED RECEPTORS FAMILY 1 PROFILE DOMAIN-CONTAINING PROTEIN"/>
    <property type="match status" value="1"/>
</dbReference>
<dbReference type="Gene3D" id="1.10.1220.70">
    <property type="match status" value="1"/>
</dbReference>
<comment type="subcellular location">
    <subcellularLocation>
        <location evidence="1">Membrane</location>
        <topology evidence="1">Multi-pass membrane protein</topology>
    </subcellularLocation>
</comment>
<feature type="transmembrane region" description="Helical" evidence="10">
    <location>
        <begin position="191"/>
        <end position="211"/>
    </location>
</feature>
<dbReference type="Pfam" id="PF00001">
    <property type="entry name" value="7tm_1"/>
    <property type="match status" value="1"/>
</dbReference>
<keyword evidence="6 8" id="KW-0675">Receptor</keyword>
<evidence type="ECO:0000256" key="8">
    <source>
        <dbReference type="RuleBase" id="RU000688"/>
    </source>
</evidence>
<evidence type="ECO:0000256" key="3">
    <source>
        <dbReference type="ARBA" id="ARBA00022989"/>
    </source>
</evidence>
<dbReference type="CDD" id="cd00637">
    <property type="entry name" value="7tm_classA_rhodopsin-like"/>
    <property type="match status" value="1"/>
</dbReference>
<evidence type="ECO:0000259" key="11">
    <source>
        <dbReference type="PROSITE" id="PS50262"/>
    </source>
</evidence>
<feature type="transmembrane region" description="Helical" evidence="10">
    <location>
        <begin position="301"/>
        <end position="323"/>
    </location>
</feature>
<keyword evidence="5 10" id="KW-0472">Membrane</keyword>
<sequence length="483" mass="54280">MNLSTPLFNSNSTNLPSSLGESQFLADINSLEDEQWEDENERPDESEMQTRRTVKLVFCIGYAILFLLGTLGNGLVIVMIGNVLSTLNRNRQKSGAGPSRKMLAQASAVHVFIYVLGLSIVDLFVIMHLPMLIFEMLEGQWIFGGGMCKLYWFGESVNKLLSSFLMTVLSWDRFMAVCYPIRSIGMRTNTVAISVLASCTFIATLLLYPVLKESQVYQVNRLTGLRLVDEEIIAASQQHDYPSNFSFTPPQPHQIVLKCVFDTNSPFFMLYTFTVGYLIPAMLITFFYAQVSWGTLTLSSVFFAAHFLVCFNSAANPVLYALINRELRQQHAQAFQKRRRSLHLITTNNTTAMTDKDLNSPTIAKLKEHRLASLGCTDDSRLMLLGNGLINGQHLENGQQLEKRSSSFSHSTPPMFAGLTSRFSQLRLLSHFGSSHLLNISGEDKQEEKQIFKIEEKKIVKNENDLSKQKKSVPSCGDSDAFL</sequence>